<dbReference type="FunFam" id="3.30.200.20:FF:000035">
    <property type="entry name" value="Serine/threonine protein kinase Stk1"/>
    <property type="match status" value="1"/>
</dbReference>
<evidence type="ECO:0000256" key="6">
    <source>
        <dbReference type="ARBA" id="ARBA00022840"/>
    </source>
</evidence>
<keyword evidence="4" id="KW-0547">Nucleotide-binding</keyword>
<reference evidence="12 13" key="1">
    <citation type="submission" date="2019-05" db="EMBL/GenBank/DDBJ databases">
        <title>Nakamurella sp. N5BH11, whole genome shotgun sequence.</title>
        <authorList>
            <person name="Tuo L."/>
        </authorList>
    </citation>
    <scope>NUCLEOTIDE SEQUENCE [LARGE SCALE GENOMIC DNA]</scope>
    <source>
        <strain evidence="12 13">N5BH11</strain>
    </source>
</reference>
<dbReference type="GO" id="GO:0005524">
    <property type="term" value="F:ATP binding"/>
    <property type="evidence" value="ECO:0007669"/>
    <property type="project" value="UniProtKB-KW"/>
</dbReference>
<feature type="domain" description="Protein kinase" evidence="11">
    <location>
        <begin position="12"/>
        <end position="280"/>
    </location>
</feature>
<dbReference type="RefSeq" id="WP_137451325.1">
    <property type="nucleotide sequence ID" value="NZ_SZZH01000006.1"/>
</dbReference>
<dbReference type="Pfam" id="PF00069">
    <property type="entry name" value="Pkinase"/>
    <property type="match status" value="1"/>
</dbReference>
<feature type="compositionally biased region" description="Low complexity" evidence="9">
    <location>
        <begin position="287"/>
        <end position="330"/>
    </location>
</feature>
<evidence type="ECO:0000256" key="10">
    <source>
        <dbReference type="SAM" id="Phobius"/>
    </source>
</evidence>
<dbReference type="InterPro" id="IPR011009">
    <property type="entry name" value="Kinase-like_dom_sf"/>
</dbReference>
<accession>A0A4U6QAK0</accession>
<keyword evidence="10" id="KW-0812">Transmembrane</keyword>
<dbReference type="Gene3D" id="1.10.510.10">
    <property type="entry name" value="Transferase(Phosphotransferase) domain 1"/>
    <property type="match status" value="1"/>
</dbReference>
<dbReference type="Gene3D" id="3.30.200.20">
    <property type="entry name" value="Phosphorylase Kinase, domain 1"/>
    <property type="match status" value="1"/>
</dbReference>
<feature type="region of interest" description="Disordered" evidence="9">
    <location>
        <begin position="284"/>
        <end position="361"/>
    </location>
</feature>
<keyword evidence="2 12" id="KW-0723">Serine/threonine-protein kinase</keyword>
<evidence type="ECO:0000313" key="12">
    <source>
        <dbReference type="EMBL" id="TKV56938.1"/>
    </source>
</evidence>
<comment type="caution">
    <text evidence="12">The sequence shown here is derived from an EMBL/GenBank/DDBJ whole genome shotgun (WGS) entry which is preliminary data.</text>
</comment>
<dbReference type="SMART" id="SM00220">
    <property type="entry name" value="S_TKc"/>
    <property type="match status" value="1"/>
</dbReference>
<dbReference type="PANTHER" id="PTHR43289:SF6">
    <property type="entry name" value="SERINE_THREONINE-PROTEIN KINASE NEKL-3"/>
    <property type="match status" value="1"/>
</dbReference>
<evidence type="ECO:0000256" key="1">
    <source>
        <dbReference type="ARBA" id="ARBA00012513"/>
    </source>
</evidence>
<keyword evidence="13" id="KW-1185">Reference proteome</keyword>
<evidence type="ECO:0000256" key="4">
    <source>
        <dbReference type="ARBA" id="ARBA00022741"/>
    </source>
</evidence>
<sequence>MIAPGVLLSDRYRLTARIAVGGMGEVWAAQDTRLGRTVAVKILRAEFTGDPEFVDRFRAEARMTASLNHPGIAAVYDYGETDLAVAAGPDGRPHPTAYLVMELVAGEPLSAVLPRVRRLSPARTLDVLEQTGRALHAAHARHLVHRDVKPGNLLITPNGQVKVTDFGIAKVAHQAPVTRTGMVMGTAHYISPEQAAGEEAVPASDIYSLGVVAYECLAGRLPFLADTTVGMAMAHVRDEPPPLPSDVPAPIAALVAHMMVKDPQQRFADGAALCAGIARVRSTAVATPPRTTGRSTPPPATRTFARPPATSGPVRVGATTGARPATRTPAPVAPPPPAAARPAAGPTRVPARTDATRARPASRHTALSVLLALLVLAVAVAVVLAVDLRLVGSAAIDQVQSFARSVVGSGP</sequence>
<protein>
    <recommendedName>
        <fullName evidence="1">non-specific serine/threonine protein kinase</fullName>
        <ecNumber evidence="1">2.7.11.1</ecNumber>
    </recommendedName>
</protein>
<dbReference type="GO" id="GO:0004674">
    <property type="term" value="F:protein serine/threonine kinase activity"/>
    <property type="evidence" value="ECO:0007669"/>
    <property type="project" value="UniProtKB-KW"/>
</dbReference>
<name>A0A4U6QAK0_9ACTN</name>
<dbReference type="PROSITE" id="PS00108">
    <property type="entry name" value="PROTEIN_KINASE_ST"/>
    <property type="match status" value="1"/>
</dbReference>
<dbReference type="InterPro" id="IPR008271">
    <property type="entry name" value="Ser/Thr_kinase_AS"/>
</dbReference>
<keyword evidence="6" id="KW-0067">ATP-binding</keyword>
<dbReference type="Proteomes" id="UP000306985">
    <property type="component" value="Unassembled WGS sequence"/>
</dbReference>
<comment type="catalytic activity">
    <reaction evidence="8">
        <text>L-seryl-[protein] + ATP = O-phospho-L-seryl-[protein] + ADP + H(+)</text>
        <dbReference type="Rhea" id="RHEA:17989"/>
        <dbReference type="Rhea" id="RHEA-COMP:9863"/>
        <dbReference type="Rhea" id="RHEA-COMP:11604"/>
        <dbReference type="ChEBI" id="CHEBI:15378"/>
        <dbReference type="ChEBI" id="CHEBI:29999"/>
        <dbReference type="ChEBI" id="CHEBI:30616"/>
        <dbReference type="ChEBI" id="CHEBI:83421"/>
        <dbReference type="ChEBI" id="CHEBI:456216"/>
        <dbReference type="EC" id="2.7.11.1"/>
    </reaction>
</comment>
<dbReference type="CDD" id="cd14014">
    <property type="entry name" value="STKc_PknB_like"/>
    <property type="match status" value="1"/>
</dbReference>
<evidence type="ECO:0000256" key="9">
    <source>
        <dbReference type="SAM" id="MobiDB-lite"/>
    </source>
</evidence>
<evidence type="ECO:0000259" key="11">
    <source>
        <dbReference type="PROSITE" id="PS50011"/>
    </source>
</evidence>
<dbReference type="EC" id="2.7.11.1" evidence="1"/>
<evidence type="ECO:0000256" key="5">
    <source>
        <dbReference type="ARBA" id="ARBA00022777"/>
    </source>
</evidence>
<feature type="compositionally biased region" description="Low complexity" evidence="9">
    <location>
        <begin position="340"/>
        <end position="353"/>
    </location>
</feature>
<evidence type="ECO:0000256" key="7">
    <source>
        <dbReference type="ARBA" id="ARBA00047899"/>
    </source>
</evidence>
<evidence type="ECO:0000256" key="2">
    <source>
        <dbReference type="ARBA" id="ARBA00022527"/>
    </source>
</evidence>
<keyword evidence="10" id="KW-0472">Membrane</keyword>
<dbReference type="PROSITE" id="PS50011">
    <property type="entry name" value="PROTEIN_KINASE_DOM"/>
    <property type="match status" value="1"/>
</dbReference>
<organism evidence="12 13">
    <name type="scientific">Nakamurella flava</name>
    <dbReference type="NCBI Taxonomy" id="2576308"/>
    <lineage>
        <taxon>Bacteria</taxon>
        <taxon>Bacillati</taxon>
        <taxon>Actinomycetota</taxon>
        <taxon>Actinomycetes</taxon>
        <taxon>Nakamurellales</taxon>
        <taxon>Nakamurellaceae</taxon>
        <taxon>Nakamurella</taxon>
    </lineage>
</organism>
<dbReference type="PANTHER" id="PTHR43289">
    <property type="entry name" value="MITOGEN-ACTIVATED PROTEIN KINASE KINASE KINASE 20-RELATED"/>
    <property type="match status" value="1"/>
</dbReference>
<dbReference type="InterPro" id="IPR000719">
    <property type="entry name" value="Prot_kinase_dom"/>
</dbReference>
<dbReference type="AlphaFoldDB" id="A0A4U6QAK0"/>
<keyword evidence="5 12" id="KW-0418">Kinase</keyword>
<evidence type="ECO:0000313" key="13">
    <source>
        <dbReference type="Proteomes" id="UP000306985"/>
    </source>
</evidence>
<feature type="transmembrane region" description="Helical" evidence="10">
    <location>
        <begin position="366"/>
        <end position="386"/>
    </location>
</feature>
<gene>
    <name evidence="12" type="ORF">FDO65_19080</name>
</gene>
<dbReference type="OrthoDB" id="9762169at2"/>
<evidence type="ECO:0000256" key="3">
    <source>
        <dbReference type="ARBA" id="ARBA00022679"/>
    </source>
</evidence>
<keyword evidence="3" id="KW-0808">Transferase</keyword>
<evidence type="ECO:0000256" key="8">
    <source>
        <dbReference type="ARBA" id="ARBA00048679"/>
    </source>
</evidence>
<dbReference type="EMBL" id="SZZH01000006">
    <property type="protein sequence ID" value="TKV56938.1"/>
    <property type="molecule type" value="Genomic_DNA"/>
</dbReference>
<comment type="catalytic activity">
    <reaction evidence="7">
        <text>L-threonyl-[protein] + ATP = O-phospho-L-threonyl-[protein] + ADP + H(+)</text>
        <dbReference type="Rhea" id="RHEA:46608"/>
        <dbReference type="Rhea" id="RHEA-COMP:11060"/>
        <dbReference type="Rhea" id="RHEA-COMP:11605"/>
        <dbReference type="ChEBI" id="CHEBI:15378"/>
        <dbReference type="ChEBI" id="CHEBI:30013"/>
        <dbReference type="ChEBI" id="CHEBI:30616"/>
        <dbReference type="ChEBI" id="CHEBI:61977"/>
        <dbReference type="ChEBI" id="CHEBI:456216"/>
        <dbReference type="EC" id="2.7.11.1"/>
    </reaction>
</comment>
<keyword evidence="10" id="KW-1133">Transmembrane helix</keyword>
<dbReference type="SUPFAM" id="SSF56112">
    <property type="entry name" value="Protein kinase-like (PK-like)"/>
    <property type="match status" value="1"/>
</dbReference>
<proteinExistence type="predicted"/>
<dbReference type="FunFam" id="1.10.510.10:FF:000021">
    <property type="entry name" value="Serine/threonine protein kinase"/>
    <property type="match status" value="1"/>
</dbReference>
<dbReference type="GO" id="GO:0045717">
    <property type="term" value="P:negative regulation of fatty acid biosynthetic process"/>
    <property type="evidence" value="ECO:0007669"/>
    <property type="project" value="UniProtKB-ARBA"/>
</dbReference>